<proteinExistence type="predicted"/>
<accession>S4TFD1</accession>
<reference evidence="1" key="1">
    <citation type="journal article" date="2013" name="ISME J.">
        <title>Previously unknown and highly divergent ssDNA viruses populate the oceans.</title>
        <authorList>
            <person name="Labonte J.M."/>
            <person name="Suttle C.A."/>
        </authorList>
    </citation>
    <scope>NUCLEOTIDE SEQUENCE</scope>
</reference>
<dbReference type="EMBL" id="JX904527">
    <property type="protein sequence ID" value="AGA18427.1"/>
    <property type="molecule type" value="Genomic_DNA"/>
</dbReference>
<name>S4TFD1_9VIRU</name>
<protein>
    <submittedName>
        <fullName evidence="1">Uncharacterized protein</fullName>
    </submittedName>
</protein>
<organism evidence="1">
    <name type="scientific">uncultured marine virus</name>
    <dbReference type="NCBI Taxonomy" id="186617"/>
    <lineage>
        <taxon>Viruses</taxon>
        <taxon>environmental samples</taxon>
    </lineage>
</organism>
<sequence>MGFKKRTDLINVSGTADETAANTFTQLQVSLDLDPLNREVFIVTDCYLDPFTPSSVPATNTQVGSSLTNVSRTALASIGDSQCISNVADRIFGGAGEFNFARINMPIAQQSTGSPRDYLAIISTPNFFVQVQGTNNTGALGVHFRLTGYRAQADADTYAALVASEVLSI</sequence>
<evidence type="ECO:0000313" key="1">
    <source>
        <dbReference type="EMBL" id="AGA18427.1"/>
    </source>
</evidence>